<accession>A0A8S9H7T0</accession>
<gene>
    <name evidence="1" type="ORF">F2Q68_00033592</name>
</gene>
<dbReference type="Proteomes" id="UP000712281">
    <property type="component" value="Unassembled WGS sequence"/>
</dbReference>
<reference evidence="1" key="1">
    <citation type="submission" date="2019-12" db="EMBL/GenBank/DDBJ databases">
        <title>Genome sequencing and annotation of Brassica cretica.</title>
        <authorList>
            <person name="Studholme D.J."/>
            <person name="Sarris P.F."/>
        </authorList>
    </citation>
    <scope>NUCLEOTIDE SEQUENCE</scope>
    <source>
        <strain evidence="1">PFS-001/15</strain>
        <tissue evidence="1">Leaf</tissue>
    </source>
</reference>
<dbReference type="EMBL" id="QGKW02001988">
    <property type="protein sequence ID" value="KAF2554143.1"/>
    <property type="molecule type" value="Genomic_DNA"/>
</dbReference>
<sequence>MMKRGFLGYSKKKPADSLTIQPINRQNTVHLGTIHRGTVHPNTVYIPSIDTVHLPSIDTVHLASIDTVHHASTGTVHPNTIHPDTVHPVKNDTTCLETEKIEVLILKIDENGMLRDEKDRTRSTT</sequence>
<proteinExistence type="predicted"/>
<evidence type="ECO:0000313" key="2">
    <source>
        <dbReference type="Proteomes" id="UP000712281"/>
    </source>
</evidence>
<dbReference type="AlphaFoldDB" id="A0A8S9H7T0"/>
<evidence type="ECO:0000313" key="1">
    <source>
        <dbReference type="EMBL" id="KAF2554143.1"/>
    </source>
</evidence>
<comment type="caution">
    <text evidence="1">The sequence shown here is derived from an EMBL/GenBank/DDBJ whole genome shotgun (WGS) entry which is preliminary data.</text>
</comment>
<name>A0A8S9H7T0_BRACR</name>
<protein>
    <submittedName>
        <fullName evidence="1">Uncharacterized protein</fullName>
    </submittedName>
</protein>
<organism evidence="1 2">
    <name type="scientific">Brassica cretica</name>
    <name type="common">Mustard</name>
    <dbReference type="NCBI Taxonomy" id="69181"/>
    <lineage>
        <taxon>Eukaryota</taxon>
        <taxon>Viridiplantae</taxon>
        <taxon>Streptophyta</taxon>
        <taxon>Embryophyta</taxon>
        <taxon>Tracheophyta</taxon>
        <taxon>Spermatophyta</taxon>
        <taxon>Magnoliopsida</taxon>
        <taxon>eudicotyledons</taxon>
        <taxon>Gunneridae</taxon>
        <taxon>Pentapetalae</taxon>
        <taxon>rosids</taxon>
        <taxon>malvids</taxon>
        <taxon>Brassicales</taxon>
        <taxon>Brassicaceae</taxon>
        <taxon>Brassiceae</taxon>
        <taxon>Brassica</taxon>
    </lineage>
</organism>